<feature type="compositionally biased region" description="Low complexity" evidence="9">
    <location>
        <begin position="70"/>
        <end position="79"/>
    </location>
</feature>
<proteinExistence type="inferred from homology"/>
<feature type="compositionally biased region" description="Acidic residues" evidence="9">
    <location>
        <begin position="374"/>
        <end position="397"/>
    </location>
</feature>
<evidence type="ECO:0000256" key="9">
    <source>
        <dbReference type="SAM" id="MobiDB-lite"/>
    </source>
</evidence>
<dbReference type="PANTHER" id="PTHR17039:SF0">
    <property type="entry name" value="U3 SMALL NUCLEOLAR RIBONUCLEOPROTEIN PROTEIN MPP10"/>
    <property type="match status" value="1"/>
</dbReference>
<dbReference type="GO" id="GO:0006364">
    <property type="term" value="P:rRNA processing"/>
    <property type="evidence" value="ECO:0007669"/>
    <property type="project" value="UniProtKB-KW"/>
</dbReference>
<dbReference type="HOGENOM" id="CLU_011271_2_0_1"/>
<comment type="function">
    <text evidence="7">Involved in nucleolar processing of pre-18S ribosomal RNA.</text>
</comment>
<dbReference type="GO" id="GO:0005732">
    <property type="term" value="C:sno(s)RNA-containing ribonucleoprotein complex"/>
    <property type="evidence" value="ECO:0007669"/>
    <property type="project" value="UniProtKB-UniRule"/>
</dbReference>
<dbReference type="Proteomes" id="UP000001194">
    <property type="component" value="Unassembled WGS sequence"/>
</dbReference>
<dbReference type="GO" id="GO:0032040">
    <property type="term" value="C:small-subunit processome"/>
    <property type="evidence" value="ECO:0007669"/>
    <property type="project" value="TreeGrafter"/>
</dbReference>
<dbReference type="KEGG" id="lbc:LACBIDRAFT_300687"/>
<dbReference type="FunCoup" id="B0CQ31">
    <property type="interactions" value="458"/>
</dbReference>
<dbReference type="PIRSF" id="PIRSF017300">
    <property type="entry name" value="snoRNP_Mpp10"/>
    <property type="match status" value="1"/>
</dbReference>
<gene>
    <name evidence="10" type="ORF">LACBIDRAFT_300687</name>
</gene>
<evidence type="ECO:0000313" key="10">
    <source>
        <dbReference type="EMBL" id="EDR15606.1"/>
    </source>
</evidence>
<keyword evidence="11" id="KW-1185">Reference proteome</keyword>
<feature type="compositionally biased region" description="Basic residues" evidence="9">
    <location>
        <begin position="711"/>
        <end position="720"/>
    </location>
</feature>
<dbReference type="AlphaFoldDB" id="B0CQ31"/>
<dbReference type="EMBL" id="DS547091">
    <property type="protein sequence ID" value="EDR15606.1"/>
    <property type="molecule type" value="Genomic_DNA"/>
</dbReference>
<evidence type="ECO:0000256" key="6">
    <source>
        <dbReference type="ARBA" id="ARBA00029455"/>
    </source>
</evidence>
<keyword evidence="4 7" id="KW-0539">Nucleus</keyword>
<comment type="similarity">
    <text evidence="6 7">Belongs to the MPP10 family.</text>
</comment>
<feature type="compositionally biased region" description="Acidic residues" evidence="9">
    <location>
        <begin position="265"/>
        <end position="274"/>
    </location>
</feature>
<accession>B0CQ31</accession>
<evidence type="ECO:0000256" key="7">
    <source>
        <dbReference type="PIRNR" id="PIRNR017300"/>
    </source>
</evidence>
<feature type="region of interest" description="Disordered" evidence="9">
    <location>
        <begin position="633"/>
        <end position="668"/>
    </location>
</feature>
<reference evidence="10 11" key="1">
    <citation type="journal article" date="2008" name="Nature">
        <title>The genome of Laccaria bicolor provides insights into mycorrhizal symbiosis.</title>
        <authorList>
            <person name="Martin F."/>
            <person name="Aerts A."/>
            <person name="Ahren D."/>
            <person name="Brun A."/>
            <person name="Danchin E.G.J."/>
            <person name="Duchaussoy F."/>
            <person name="Gibon J."/>
            <person name="Kohler A."/>
            <person name="Lindquist E."/>
            <person name="Pereda V."/>
            <person name="Salamov A."/>
            <person name="Shapiro H.J."/>
            <person name="Wuyts J."/>
            <person name="Blaudez D."/>
            <person name="Buee M."/>
            <person name="Brokstein P."/>
            <person name="Canbaeck B."/>
            <person name="Cohen D."/>
            <person name="Courty P.E."/>
            <person name="Coutinho P.M."/>
            <person name="Delaruelle C."/>
            <person name="Detter J.C."/>
            <person name="Deveau A."/>
            <person name="DiFazio S."/>
            <person name="Duplessis S."/>
            <person name="Fraissinet-Tachet L."/>
            <person name="Lucic E."/>
            <person name="Frey-Klett P."/>
            <person name="Fourrey C."/>
            <person name="Feussner I."/>
            <person name="Gay G."/>
            <person name="Grimwood J."/>
            <person name="Hoegger P.J."/>
            <person name="Jain P."/>
            <person name="Kilaru S."/>
            <person name="Labbe J."/>
            <person name="Lin Y.C."/>
            <person name="Legue V."/>
            <person name="Le Tacon F."/>
            <person name="Marmeisse R."/>
            <person name="Melayah D."/>
            <person name="Montanini B."/>
            <person name="Muratet M."/>
            <person name="Nehls U."/>
            <person name="Niculita-Hirzel H."/>
            <person name="Oudot-Le Secq M.P."/>
            <person name="Peter M."/>
            <person name="Quesneville H."/>
            <person name="Rajashekar B."/>
            <person name="Reich M."/>
            <person name="Rouhier N."/>
            <person name="Schmutz J."/>
            <person name="Yin T."/>
            <person name="Chalot M."/>
            <person name="Henrissat B."/>
            <person name="Kuees U."/>
            <person name="Lucas S."/>
            <person name="Van de Peer Y."/>
            <person name="Podila G.K."/>
            <person name="Polle A."/>
            <person name="Pukkila P.J."/>
            <person name="Richardson P.M."/>
            <person name="Rouze P."/>
            <person name="Sanders I.R."/>
            <person name="Stajich J.E."/>
            <person name="Tunlid A."/>
            <person name="Tuskan G."/>
            <person name="Grigoriev I.V."/>
        </authorList>
    </citation>
    <scope>NUCLEOTIDE SEQUENCE [LARGE SCALE GENOMIC DNA]</scope>
    <source>
        <strain evidence="11">S238N-H82 / ATCC MYA-4686</strain>
    </source>
</reference>
<keyword evidence="3 7" id="KW-0698">rRNA processing</keyword>
<feature type="compositionally biased region" description="Acidic residues" evidence="9">
    <location>
        <begin position="353"/>
        <end position="365"/>
    </location>
</feature>
<dbReference type="GeneID" id="6069573"/>
<evidence type="ECO:0000256" key="4">
    <source>
        <dbReference type="ARBA" id="ARBA00023242"/>
    </source>
</evidence>
<dbReference type="InParanoid" id="B0CQ31"/>
<feature type="region of interest" description="Disordered" evidence="9">
    <location>
        <begin position="250"/>
        <end position="415"/>
    </location>
</feature>
<feature type="compositionally biased region" description="Acidic residues" evidence="9">
    <location>
        <begin position="169"/>
        <end position="200"/>
    </location>
</feature>
<comment type="subcellular location">
    <subcellularLocation>
        <location evidence="1 7">Nucleus</location>
        <location evidence="1 7">Nucleolus</location>
    </subcellularLocation>
</comment>
<sequence>MALPKELGNVSVFLHEPSQFFASGSQGAQTSTLAAVKYLFDLSIESENTSRPHIVALLSSLQPSHAPQTRSQARANAASPRPPPVSKGIWNPTPLTSLFIDGLDEDQVWAQLDLRTKPVCDMLENVLEGDPAEDDVSEDGEQAERLRDALAALGEDPEADMDQFFDDIESDDSSLSENFAEESGDETEDSVEGGEEDFNEEGVMTLRGPSSDEESEDESLNSRRRPAHPKQGKSVLDDGFFDLSAFNAETEQAEARSASKGRLADEDDSDDDASVDLFAPIAQGSNFEEDDLENDPGEAFYGDFFEAPRKSVSRVKKVPSQAKISNGPGGVRFHQEVRVRTIKPSGKNKSLYEDDEDDEDEDDEFPVSNTLDVEMAENDDMELDLEDESQDSDEESRDETRNSGHRETIERLKDDLFAEEEDDALLEDLTAHEQRMAALRQEIAELESENVTKKSWTLMGEAGSRARPQNSLLEEDLEFDRVMKAVPIITEEIVQSLEETIKARILENRFDDVVRLRPLEDKPFLPSRLLELQDTKSIQSLAQIYENDYIDSAGAEAADDRDGKLKKEHDAIEALWEKICGKLDALCNAHFTPKQPKAVISAIANVSTTTLESALPTTKSAATMLAPEEVFLPSSSEPRARSELTPTEKRSLRGKERKMKKKQRDALNTSVDKFARAKSIGGVKRQKRAALESVVKRGKGVTVVGKQKKDSTKKHDRKRT</sequence>
<evidence type="ECO:0000256" key="1">
    <source>
        <dbReference type="ARBA" id="ARBA00004604"/>
    </source>
</evidence>
<dbReference type="PANTHER" id="PTHR17039">
    <property type="entry name" value="U3 SMALL NUCLEOLAR RIBONUCLEOPROTEIN PROTEIN MPP10"/>
    <property type="match status" value="1"/>
</dbReference>
<feature type="region of interest" description="Disordered" evidence="9">
    <location>
        <begin position="62"/>
        <end position="91"/>
    </location>
</feature>
<evidence type="ECO:0000256" key="2">
    <source>
        <dbReference type="ARBA" id="ARBA00022517"/>
    </source>
</evidence>
<feature type="compositionally biased region" description="Basic residues" evidence="9">
    <location>
        <begin position="222"/>
        <end position="231"/>
    </location>
</feature>
<evidence type="ECO:0000313" key="11">
    <source>
        <dbReference type="Proteomes" id="UP000001194"/>
    </source>
</evidence>
<feature type="region of interest" description="Disordered" evidence="9">
    <location>
        <begin position="698"/>
        <end position="720"/>
    </location>
</feature>
<feature type="compositionally biased region" description="Basic and acidic residues" evidence="9">
    <location>
        <begin position="398"/>
        <end position="415"/>
    </location>
</feature>
<dbReference type="Pfam" id="PF04006">
    <property type="entry name" value="Mpp10"/>
    <property type="match status" value="1"/>
</dbReference>
<evidence type="ECO:0000256" key="8">
    <source>
        <dbReference type="SAM" id="Coils"/>
    </source>
</evidence>
<feature type="coiled-coil region" evidence="8">
    <location>
        <begin position="422"/>
        <end position="449"/>
    </location>
</feature>
<keyword evidence="8" id="KW-0175">Coiled coil</keyword>
<feature type="compositionally biased region" description="Basic and acidic residues" evidence="9">
    <location>
        <begin position="638"/>
        <end position="654"/>
    </location>
</feature>
<evidence type="ECO:0000256" key="5">
    <source>
        <dbReference type="ARBA" id="ARBA00023274"/>
    </source>
</evidence>
<dbReference type="STRING" id="486041.B0CQ31"/>
<dbReference type="RefSeq" id="XP_001873814.1">
    <property type="nucleotide sequence ID" value="XM_001873779.1"/>
</dbReference>
<keyword evidence="5 7" id="KW-0687">Ribonucleoprotein</keyword>
<name>B0CQ31_LACBS</name>
<keyword evidence="2 7" id="KW-0690">Ribosome biogenesis</keyword>
<organism evidence="11">
    <name type="scientific">Laccaria bicolor (strain S238N-H82 / ATCC MYA-4686)</name>
    <name type="common">Bicoloured deceiver</name>
    <name type="synonym">Laccaria laccata var. bicolor</name>
    <dbReference type="NCBI Taxonomy" id="486041"/>
    <lineage>
        <taxon>Eukaryota</taxon>
        <taxon>Fungi</taxon>
        <taxon>Dikarya</taxon>
        <taxon>Basidiomycota</taxon>
        <taxon>Agaricomycotina</taxon>
        <taxon>Agaricomycetes</taxon>
        <taxon>Agaricomycetidae</taxon>
        <taxon>Agaricales</taxon>
        <taxon>Agaricineae</taxon>
        <taxon>Hydnangiaceae</taxon>
        <taxon>Laccaria</taxon>
    </lineage>
</organism>
<evidence type="ECO:0000256" key="3">
    <source>
        <dbReference type="ARBA" id="ARBA00022552"/>
    </source>
</evidence>
<feature type="region of interest" description="Disordered" evidence="9">
    <location>
        <begin position="169"/>
        <end position="236"/>
    </location>
</feature>
<dbReference type="OrthoDB" id="445326at2759"/>
<dbReference type="InterPro" id="IPR012173">
    <property type="entry name" value="Mpp10"/>
</dbReference>
<dbReference type="GO" id="GO:0034457">
    <property type="term" value="C:Mpp10 complex"/>
    <property type="evidence" value="ECO:0007669"/>
    <property type="project" value="UniProtKB-UniRule"/>
</dbReference>
<feature type="compositionally biased region" description="Acidic residues" evidence="9">
    <location>
        <begin position="287"/>
        <end position="296"/>
    </location>
</feature>
<protein>
    <recommendedName>
        <fullName evidence="7">U3 small nucleolar ribonucleoprotein protein MPP10</fullName>
    </recommendedName>
</protein>